<accession>A0ABP6ZI24</accession>
<reference evidence="3" key="1">
    <citation type="journal article" date="2019" name="Int. J. Syst. Evol. Microbiol.">
        <title>The Global Catalogue of Microorganisms (GCM) 10K type strain sequencing project: providing services to taxonomists for standard genome sequencing and annotation.</title>
        <authorList>
            <consortium name="The Broad Institute Genomics Platform"/>
            <consortium name="The Broad Institute Genome Sequencing Center for Infectious Disease"/>
            <person name="Wu L."/>
            <person name="Ma J."/>
        </authorList>
    </citation>
    <scope>NUCLEOTIDE SEQUENCE [LARGE SCALE GENOMIC DNA]</scope>
    <source>
        <strain evidence="3">JCM 16929</strain>
    </source>
</reference>
<dbReference type="RefSeq" id="WP_344801869.1">
    <property type="nucleotide sequence ID" value="NZ_BAABAB010000006.1"/>
</dbReference>
<dbReference type="Proteomes" id="UP001501490">
    <property type="component" value="Unassembled WGS sequence"/>
</dbReference>
<keyword evidence="3" id="KW-1185">Reference proteome</keyword>
<comment type="caution">
    <text evidence="2">The sequence shown here is derived from an EMBL/GenBank/DDBJ whole genome shotgun (WGS) entry which is preliminary data.</text>
</comment>
<sequence>MAKQAKQGEVTPIGGSGVKFWTVAEVAETLRVSRMSVYRLIHGGELEAVQFGRSFRVSQEALDAYLKKAFYQTG</sequence>
<dbReference type="InterPro" id="IPR010093">
    <property type="entry name" value="SinI_DNA-bd"/>
</dbReference>
<dbReference type="NCBIfam" id="TIGR01764">
    <property type="entry name" value="excise"/>
    <property type="match status" value="1"/>
</dbReference>
<proteinExistence type="predicted"/>
<organism evidence="2 3">
    <name type="scientific">Microlunatus ginsengisoli</name>
    <dbReference type="NCBI Taxonomy" id="363863"/>
    <lineage>
        <taxon>Bacteria</taxon>
        <taxon>Bacillati</taxon>
        <taxon>Actinomycetota</taxon>
        <taxon>Actinomycetes</taxon>
        <taxon>Propionibacteriales</taxon>
        <taxon>Propionibacteriaceae</taxon>
        <taxon>Microlunatus</taxon>
    </lineage>
</organism>
<name>A0ABP6ZI24_9ACTN</name>
<evidence type="ECO:0000313" key="3">
    <source>
        <dbReference type="Proteomes" id="UP001501490"/>
    </source>
</evidence>
<protein>
    <recommendedName>
        <fullName evidence="1">Helix-turn-helix domain-containing protein</fullName>
    </recommendedName>
</protein>
<dbReference type="Pfam" id="PF12728">
    <property type="entry name" value="HTH_17"/>
    <property type="match status" value="1"/>
</dbReference>
<gene>
    <name evidence="2" type="ORF">GCM10022236_08740</name>
</gene>
<dbReference type="InterPro" id="IPR041657">
    <property type="entry name" value="HTH_17"/>
</dbReference>
<evidence type="ECO:0000259" key="1">
    <source>
        <dbReference type="Pfam" id="PF12728"/>
    </source>
</evidence>
<evidence type="ECO:0000313" key="2">
    <source>
        <dbReference type="EMBL" id="GAA3609342.1"/>
    </source>
</evidence>
<dbReference type="EMBL" id="BAABAB010000006">
    <property type="protein sequence ID" value="GAA3609342.1"/>
    <property type="molecule type" value="Genomic_DNA"/>
</dbReference>
<feature type="domain" description="Helix-turn-helix" evidence="1">
    <location>
        <begin position="22"/>
        <end position="68"/>
    </location>
</feature>